<accession>A0A1Y6C2S2</accession>
<evidence type="ECO:0000313" key="4">
    <source>
        <dbReference type="Proteomes" id="UP000192907"/>
    </source>
</evidence>
<dbReference type="PANTHER" id="PTHR42850:SF2">
    <property type="entry name" value="BLL5683 PROTEIN"/>
    <property type="match status" value="1"/>
</dbReference>
<sequence length="277" mass="31028">MERNIEAKGKLAIMSCTHGNLPALKAVVDDISKRGIKMIVHLGDSVGYGPEPEEAVEFLNERQIRSIQGCWDKNIAAEESDCGCNFVNEEEAIRGRELFKWTLDRTSLSTKLYLGDLPTSIRLKAPCGNLLFVHGSPRSPNEYLSKDLDPVVLLERTHTANCDFLICGHTHIPFIHKVSGMVTVEEGHPFKDETRIAYAHIKPKFVLNVGSVGEPLHGPEATYIIMDLGTGRGEIIHIPYDVDDTIRRMKRADVPAYVIERFQNSEDITQKDRSCLC</sequence>
<dbReference type="Pfam" id="PF12850">
    <property type="entry name" value="Metallophos_2"/>
    <property type="match status" value="1"/>
</dbReference>
<gene>
    <name evidence="3" type="ORF">SAMN06296036_11333</name>
</gene>
<dbReference type="GO" id="GO:0016791">
    <property type="term" value="F:phosphatase activity"/>
    <property type="evidence" value="ECO:0007669"/>
    <property type="project" value="TreeGrafter"/>
</dbReference>
<dbReference type="EMBL" id="FWZT01000013">
    <property type="protein sequence ID" value="SMF42933.1"/>
    <property type="molecule type" value="Genomic_DNA"/>
</dbReference>
<evidence type="ECO:0000259" key="2">
    <source>
        <dbReference type="Pfam" id="PF12850"/>
    </source>
</evidence>
<evidence type="ECO:0000256" key="1">
    <source>
        <dbReference type="ARBA" id="ARBA00008950"/>
    </source>
</evidence>
<dbReference type="SUPFAM" id="SSF56300">
    <property type="entry name" value="Metallo-dependent phosphatases"/>
    <property type="match status" value="1"/>
</dbReference>
<name>A0A1Y6C2S2_9BACT</name>
<dbReference type="PIRSF" id="PIRSF000883">
    <property type="entry name" value="Pesterase_MJ0912"/>
    <property type="match status" value="1"/>
</dbReference>
<dbReference type="AlphaFoldDB" id="A0A1Y6C2S2"/>
<keyword evidence="4" id="KW-1185">Reference proteome</keyword>
<dbReference type="OrthoDB" id="9813918at2"/>
<proteinExistence type="inferred from homology"/>
<dbReference type="GO" id="GO:0005737">
    <property type="term" value="C:cytoplasm"/>
    <property type="evidence" value="ECO:0007669"/>
    <property type="project" value="TreeGrafter"/>
</dbReference>
<dbReference type="InterPro" id="IPR029052">
    <property type="entry name" value="Metallo-depent_PP-like"/>
</dbReference>
<dbReference type="RefSeq" id="WP_132321028.1">
    <property type="nucleotide sequence ID" value="NZ_FWZT01000013.1"/>
</dbReference>
<dbReference type="PANTHER" id="PTHR42850">
    <property type="entry name" value="METALLOPHOSPHOESTERASE"/>
    <property type="match status" value="1"/>
</dbReference>
<dbReference type="Gene3D" id="3.60.21.10">
    <property type="match status" value="1"/>
</dbReference>
<dbReference type="Proteomes" id="UP000192907">
    <property type="component" value="Unassembled WGS sequence"/>
</dbReference>
<reference evidence="4" key="1">
    <citation type="submission" date="2017-04" db="EMBL/GenBank/DDBJ databases">
        <authorList>
            <person name="Varghese N."/>
            <person name="Submissions S."/>
        </authorList>
    </citation>
    <scope>NUCLEOTIDE SEQUENCE [LARGE SCALE GENOMIC DNA]</scope>
    <source>
        <strain evidence="4">RKEM611</strain>
    </source>
</reference>
<feature type="domain" description="Calcineurin-like phosphoesterase" evidence="2">
    <location>
        <begin position="10"/>
        <end position="230"/>
    </location>
</feature>
<dbReference type="InterPro" id="IPR024654">
    <property type="entry name" value="Calcineurin-like_PHP_lpxH"/>
</dbReference>
<dbReference type="InterPro" id="IPR011152">
    <property type="entry name" value="Pesterase_MJ0912"/>
</dbReference>
<protein>
    <submittedName>
        <fullName evidence="3">Predicted phosphodiesterase</fullName>
    </submittedName>
</protein>
<dbReference type="STRING" id="1513793.SAMN06296036_11333"/>
<comment type="similarity">
    <text evidence="1">Belongs to the metallophosphoesterase superfamily. YfcE family.</text>
</comment>
<organism evidence="3 4">
    <name type="scientific">Pseudobacteriovorax antillogorgiicola</name>
    <dbReference type="NCBI Taxonomy" id="1513793"/>
    <lineage>
        <taxon>Bacteria</taxon>
        <taxon>Pseudomonadati</taxon>
        <taxon>Bdellovibrionota</taxon>
        <taxon>Oligoflexia</taxon>
        <taxon>Oligoflexales</taxon>
        <taxon>Pseudobacteriovoracaceae</taxon>
        <taxon>Pseudobacteriovorax</taxon>
    </lineage>
</organism>
<dbReference type="InterPro" id="IPR050126">
    <property type="entry name" value="Ap4A_hydrolase"/>
</dbReference>
<evidence type="ECO:0000313" key="3">
    <source>
        <dbReference type="EMBL" id="SMF42933.1"/>
    </source>
</evidence>